<protein>
    <recommendedName>
        <fullName evidence="4">WW domain-containing protein</fullName>
    </recommendedName>
</protein>
<evidence type="ECO:0008006" key="4">
    <source>
        <dbReference type="Google" id="ProtNLM"/>
    </source>
</evidence>
<reference evidence="2 3" key="1">
    <citation type="submission" date="2020-01" db="EMBL/GenBank/DDBJ databases">
        <authorList>
            <person name="Gupta K D."/>
        </authorList>
    </citation>
    <scope>NUCLEOTIDE SEQUENCE [LARGE SCALE GENOMIC DNA]</scope>
</reference>
<organism evidence="2 3">
    <name type="scientific">Cyclocybe aegerita</name>
    <name type="common">Black poplar mushroom</name>
    <name type="synonym">Agrocybe aegerita</name>
    <dbReference type="NCBI Taxonomy" id="1973307"/>
    <lineage>
        <taxon>Eukaryota</taxon>
        <taxon>Fungi</taxon>
        <taxon>Dikarya</taxon>
        <taxon>Basidiomycota</taxon>
        <taxon>Agaricomycotina</taxon>
        <taxon>Agaricomycetes</taxon>
        <taxon>Agaricomycetidae</taxon>
        <taxon>Agaricales</taxon>
        <taxon>Agaricineae</taxon>
        <taxon>Bolbitiaceae</taxon>
        <taxon>Cyclocybe</taxon>
    </lineage>
</organism>
<dbReference type="Proteomes" id="UP000467700">
    <property type="component" value="Unassembled WGS sequence"/>
</dbReference>
<name>A0A8S0X7I5_CYCAE</name>
<accession>A0A8S0X7I5</accession>
<dbReference type="AlphaFoldDB" id="A0A8S0X7I5"/>
<sequence>MAYNTNMANSPLENGSAKPIPTAPLSLNQTRRQERYTSPTATIFRVLTTLSDFKFHPGKPIFLPGGPPGGRRLNDIIFGTKIADGWTEYIHPDGKLYFHHQKWRVVTEANLRNTEVAEKVERAYLALIEMWNEFKAQKPSLSAVSEDWLEIYIGLGPEVQYYYYFVNHQTQEVFWLTKIRRGEGFLGPMDTKSEGASYDPLIRHQYYAHLAAFPCHNEAPEDGIQFLLEFLEYVCADDLTTDFKVAPWDPPQARSLLSYLDVLLNKRTGPTTNGFKTCCIARLLVATYGSRAANYHATLRAINDRPTFPPPELARPHFLLSLLYFFGNAAYKDRWSKVLAGKTVSDAQWRGLIESFKEEWSQSTLLAAVLLIPEVIFLSLGGLSVAARTCGILAVFFALGTLVTGPPLVPMHRHSLQYSGLEAVHRLYQEYFLNTRQLPTLLVSSRPPTPTVPVELGLDYMRIGEPGFQPSQVDLGTPILFDRWKGPFIAVLPFGGYGFELRNHPGRRPIKSTLDVQVRMERKKPTFLPRLVPHLFKRSQPPKSKRRRKKRKYGPSPLKDQAFLYVCDVQVGLEGNEPEASTRSLRNTRACTPVRKAFHSPAPPWISADPVVKFFTVVYRQDPSRAATAFDDYRRAHPDWAGKLLAVLAFGNREEKLLENFLFWDTFVRDDDAAVEMFGRAVETIHTSPRLRPTNHPLLTGLIVIAALSTCRVVLDGACKLIGSIWFWPSFANGAVVPLVAAGKV</sequence>
<feature type="region of interest" description="Disordered" evidence="1">
    <location>
        <begin position="1"/>
        <end position="24"/>
    </location>
</feature>
<evidence type="ECO:0000256" key="1">
    <source>
        <dbReference type="SAM" id="MobiDB-lite"/>
    </source>
</evidence>
<evidence type="ECO:0000313" key="3">
    <source>
        <dbReference type="Proteomes" id="UP000467700"/>
    </source>
</evidence>
<keyword evidence="3" id="KW-1185">Reference proteome</keyword>
<dbReference type="EMBL" id="CACVBS010000079">
    <property type="protein sequence ID" value="CAA7269762.1"/>
    <property type="molecule type" value="Genomic_DNA"/>
</dbReference>
<comment type="caution">
    <text evidence="2">The sequence shown here is derived from an EMBL/GenBank/DDBJ whole genome shotgun (WGS) entry which is preliminary data.</text>
</comment>
<gene>
    <name evidence="2" type="ORF">AAE3_LOCUS11703</name>
</gene>
<evidence type="ECO:0000313" key="2">
    <source>
        <dbReference type="EMBL" id="CAA7269762.1"/>
    </source>
</evidence>
<proteinExistence type="predicted"/>
<dbReference type="OrthoDB" id="2674421at2759"/>
<feature type="compositionally biased region" description="Polar residues" evidence="1">
    <location>
        <begin position="1"/>
        <end position="13"/>
    </location>
</feature>